<gene>
    <name evidence="1" type="ORF">DFJ43DRAFT_1089513</name>
</gene>
<organism evidence="1 2">
    <name type="scientific">Lentinula guzmanii</name>
    <dbReference type="NCBI Taxonomy" id="2804957"/>
    <lineage>
        <taxon>Eukaryota</taxon>
        <taxon>Fungi</taxon>
        <taxon>Dikarya</taxon>
        <taxon>Basidiomycota</taxon>
        <taxon>Agaricomycotina</taxon>
        <taxon>Agaricomycetes</taxon>
        <taxon>Agaricomycetidae</taxon>
        <taxon>Agaricales</taxon>
        <taxon>Marasmiineae</taxon>
        <taxon>Omphalotaceae</taxon>
        <taxon>Lentinula</taxon>
    </lineage>
</organism>
<dbReference type="AlphaFoldDB" id="A0AA38MS95"/>
<reference evidence="1" key="2">
    <citation type="journal article" date="2023" name="Proc. Natl. Acad. Sci. U.S.A.">
        <title>A global phylogenomic analysis of the shiitake genus Lentinula.</title>
        <authorList>
            <person name="Sierra-Patev S."/>
            <person name="Min B."/>
            <person name="Naranjo-Ortiz M."/>
            <person name="Looney B."/>
            <person name="Konkel Z."/>
            <person name="Slot J.C."/>
            <person name="Sakamoto Y."/>
            <person name="Steenwyk J.L."/>
            <person name="Rokas A."/>
            <person name="Carro J."/>
            <person name="Camarero S."/>
            <person name="Ferreira P."/>
            <person name="Molpeceres G."/>
            <person name="Ruiz-Duenas F.J."/>
            <person name="Serrano A."/>
            <person name="Henrissat B."/>
            <person name="Drula E."/>
            <person name="Hughes K.W."/>
            <person name="Mata J.L."/>
            <person name="Ishikawa N.K."/>
            <person name="Vargas-Isla R."/>
            <person name="Ushijima S."/>
            <person name="Smith C.A."/>
            <person name="Donoghue J."/>
            <person name="Ahrendt S."/>
            <person name="Andreopoulos W."/>
            <person name="He G."/>
            <person name="LaButti K."/>
            <person name="Lipzen A."/>
            <person name="Ng V."/>
            <person name="Riley R."/>
            <person name="Sandor L."/>
            <person name="Barry K."/>
            <person name="Martinez A.T."/>
            <person name="Xiao Y."/>
            <person name="Gibbons J.G."/>
            <person name="Terashima K."/>
            <person name="Grigoriev I.V."/>
            <person name="Hibbett D."/>
        </authorList>
    </citation>
    <scope>NUCLEOTIDE SEQUENCE</scope>
    <source>
        <strain evidence="1">ET3784</strain>
    </source>
</reference>
<accession>A0AA38MS95</accession>
<sequence>MPMTSEPSRKFQLNIADMKMLMTRENRAEDPLAPYASAVLKILKSYQHCPLYVKPLVEAVYEFGVDIISNNSKTDSDDLSILQHIETIMIKPASSSPESNVEAQAKIYIERFQSKVCRTTSELKLIQPPEPRSQAHRNQQSQSIPQVVYKLEACTFNHATGNIVHSTNNNASSYLNCNNNVIDSEIGYGTVDVRLDNRSSEARNPQSALGKVQLPPLRMENIGRSISEFHSDLLTPSRPSPRRLSPLVRGNEPIFRSRSEHIGGDIRVSPETHLNPGRDIAPGNIRKALSTETKFPTPVDKPSVPFFFPLALLAFRPNLASIRQASRNVYMLLHRQMASSLSAFRPSGLGSGLALPGVMLTRTK</sequence>
<keyword evidence="2" id="KW-1185">Reference proteome</keyword>
<evidence type="ECO:0000313" key="2">
    <source>
        <dbReference type="Proteomes" id="UP001176059"/>
    </source>
</evidence>
<dbReference type="EMBL" id="JANVFO010000047">
    <property type="protein sequence ID" value="KAJ3725032.1"/>
    <property type="molecule type" value="Genomic_DNA"/>
</dbReference>
<evidence type="ECO:0000313" key="1">
    <source>
        <dbReference type="EMBL" id="KAJ3725032.1"/>
    </source>
</evidence>
<proteinExistence type="predicted"/>
<comment type="caution">
    <text evidence="1">The sequence shown here is derived from an EMBL/GenBank/DDBJ whole genome shotgun (WGS) entry which is preliminary data.</text>
</comment>
<name>A0AA38MS95_9AGAR</name>
<protein>
    <submittedName>
        <fullName evidence="1">Uncharacterized protein</fullName>
    </submittedName>
</protein>
<dbReference type="Proteomes" id="UP001176059">
    <property type="component" value="Unassembled WGS sequence"/>
</dbReference>
<reference evidence="1" key="1">
    <citation type="submission" date="2022-08" db="EMBL/GenBank/DDBJ databases">
        <authorList>
            <consortium name="DOE Joint Genome Institute"/>
            <person name="Min B."/>
            <person name="Sierra-Patev S."/>
            <person name="Naranjo-Ortiz M."/>
            <person name="Looney B."/>
            <person name="Konkel Z."/>
            <person name="Slot J.C."/>
            <person name="Sakamoto Y."/>
            <person name="Steenwyk J.L."/>
            <person name="Rokas A."/>
            <person name="Carro J."/>
            <person name="Camarero S."/>
            <person name="Ferreira P."/>
            <person name="Molpeceres G."/>
            <person name="Ruiz-duenas F.J."/>
            <person name="Serrano A."/>
            <person name="Henrissat B."/>
            <person name="Drula E."/>
            <person name="Hughes K.W."/>
            <person name="Mata J.L."/>
            <person name="Ishikawa N.K."/>
            <person name="Vargas-Isla R."/>
            <person name="Ushijima S."/>
            <person name="Smith C.A."/>
            <person name="Ahrendt S."/>
            <person name="Andreopoulos W."/>
            <person name="He G."/>
            <person name="LaButti K."/>
            <person name="Lipzen A."/>
            <person name="Ng V."/>
            <person name="Riley R."/>
            <person name="Sandor L."/>
            <person name="Barry K."/>
            <person name="Martinez A.T."/>
            <person name="Xiao Y."/>
            <person name="Gibbons J.G."/>
            <person name="Terashima K."/>
            <person name="Hibbett D.S."/>
            <person name="Grigoriev I.V."/>
        </authorList>
    </citation>
    <scope>NUCLEOTIDE SEQUENCE</scope>
    <source>
        <strain evidence="1">ET3784</strain>
    </source>
</reference>